<evidence type="ECO:0000259" key="3">
    <source>
        <dbReference type="SMART" id="SM01043"/>
    </source>
</evidence>
<sequence>MTTTAQTYIYKLRKLLAEHSEARSGKELIKTHDPGYILTVDESQIDVFRFRVLARRARELSRERPETAAVVLREALGHLTEPPLVDVPLGPVLQIDAAQLAEEAISMVELRIELDMRLGRHQELVSELRSLVARHPLREWFHYHLILALARSGRRSEALQAYDRLRRTMREELGIDPQPLAERLQRVVLDGNDELLDPRLVPHALVGADR</sequence>
<dbReference type="InterPro" id="IPR011990">
    <property type="entry name" value="TPR-like_helical_dom_sf"/>
</dbReference>
<dbReference type="SUPFAM" id="SSF48452">
    <property type="entry name" value="TPR-like"/>
    <property type="match status" value="1"/>
</dbReference>
<organism evidence="4 5">
    <name type="scientific">Micromonospora cathayae</name>
    <dbReference type="NCBI Taxonomy" id="3028804"/>
    <lineage>
        <taxon>Bacteria</taxon>
        <taxon>Bacillati</taxon>
        <taxon>Actinomycetota</taxon>
        <taxon>Actinomycetes</taxon>
        <taxon>Micromonosporales</taxon>
        <taxon>Micromonosporaceae</taxon>
        <taxon>Micromonospora</taxon>
    </lineage>
</organism>
<keyword evidence="1" id="KW-0805">Transcription regulation</keyword>
<proteinExistence type="predicted"/>
<accession>A0ABY7ZYL2</accession>
<dbReference type="InterPro" id="IPR051677">
    <property type="entry name" value="AfsR-DnrI-RedD_regulator"/>
</dbReference>
<feature type="domain" description="Bacterial transcriptional activator" evidence="3">
    <location>
        <begin position="45"/>
        <end position="189"/>
    </location>
</feature>
<dbReference type="Proteomes" id="UP001219605">
    <property type="component" value="Chromosome"/>
</dbReference>
<dbReference type="Gene3D" id="1.25.40.10">
    <property type="entry name" value="Tetratricopeptide repeat domain"/>
    <property type="match status" value="1"/>
</dbReference>
<dbReference type="PANTHER" id="PTHR35807">
    <property type="entry name" value="TRANSCRIPTIONAL REGULATOR REDD-RELATED"/>
    <property type="match status" value="1"/>
</dbReference>
<keyword evidence="2" id="KW-0804">Transcription</keyword>
<gene>
    <name evidence="4" type="ORF">PVK37_24345</name>
</gene>
<keyword evidence="5" id="KW-1185">Reference proteome</keyword>
<reference evidence="4 5" key="1">
    <citation type="submission" date="2023-02" db="EMBL/GenBank/DDBJ databases">
        <authorList>
            <person name="Mo P."/>
        </authorList>
    </citation>
    <scope>NUCLEOTIDE SEQUENCE [LARGE SCALE GENOMIC DNA]</scope>
    <source>
        <strain evidence="4 5">HUAS 3</strain>
    </source>
</reference>
<evidence type="ECO:0000256" key="1">
    <source>
        <dbReference type="ARBA" id="ARBA00023015"/>
    </source>
</evidence>
<protein>
    <submittedName>
        <fullName evidence="4">AfsR/SARP family transcriptional regulator</fullName>
    </submittedName>
</protein>
<dbReference type="InterPro" id="IPR005158">
    <property type="entry name" value="BTAD"/>
</dbReference>
<dbReference type="SMART" id="SM01043">
    <property type="entry name" value="BTAD"/>
    <property type="match status" value="1"/>
</dbReference>
<dbReference type="Pfam" id="PF03704">
    <property type="entry name" value="BTAD"/>
    <property type="match status" value="1"/>
</dbReference>
<evidence type="ECO:0000256" key="2">
    <source>
        <dbReference type="ARBA" id="ARBA00023163"/>
    </source>
</evidence>
<evidence type="ECO:0000313" key="5">
    <source>
        <dbReference type="Proteomes" id="UP001219605"/>
    </source>
</evidence>
<dbReference type="EMBL" id="CP118615">
    <property type="protein sequence ID" value="WDZ88159.1"/>
    <property type="molecule type" value="Genomic_DNA"/>
</dbReference>
<dbReference type="PANTHER" id="PTHR35807:SF1">
    <property type="entry name" value="TRANSCRIPTIONAL REGULATOR REDD"/>
    <property type="match status" value="1"/>
</dbReference>
<dbReference type="CDD" id="cd15831">
    <property type="entry name" value="BTAD"/>
    <property type="match status" value="1"/>
</dbReference>
<evidence type="ECO:0000313" key="4">
    <source>
        <dbReference type="EMBL" id="WDZ88159.1"/>
    </source>
</evidence>
<name>A0ABY7ZYL2_9ACTN</name>